<keyword evidence="1" id="KW-0696">RNA-directed RNA polymerase</keyword>
<evidence type="ECO:0000256" key="3">
    <source>
        <dbReference type="ARBA" id="ARBA00022695"/>
    </source>
</evidence>
<keyword evidence="3" id="KW-0548">Nucleotidyltransferase</keyword>
<proteinExistence type="predicted"/>
<keyword evidence="5" id="KW-1185">Reference proteome</keyword>
<evidence type="ECO:0000256" key="2">
    <source>
        <dbReference type="ARBA" id="ARBA00022679"/>
    </source>
</evidence>
<dbReference type="GeneID" id="80538787"/>
<dbReference type="SUPFAM" id="SSF56672">
    <property type="entry name" value="DNA/RNA polymerases"/>
    <property type="match status" value="1"/>
</dbReference>
<keyword evidence="2" id="KW-0808">Transferase</keyword>
<dbReference type="EMBL" id="MN532649">
    <property type="protein sequence ID" value="QGY72592.1"/>
    <property type="molecule type" value="Genomic_RNA"/>
</dbReference>
<sequence>MCLSPVFPVASCDTTKKTGSPRRSCRAYSSRTKSFVRKSLDWWSSIFEHDTVPFDPPEQLDCAGLAKAVKTLLSSCPSGVQEEVMAFQSIKKGLPDSCKCMESALLSGLVANIVGGRPPQLPSGYLHFVKREVRRIFSKGWDTSYEGYCRRFAPPLKGVLESGRSTGGALGNLRNSYGISLGRPSHDHASFLEVALMGRDFGRDLGVLKGAIQVVQSAGKPRPLTTFSSDGHFLRPLHKTIYSHLSKEKWLSRGDVTSDSLRRAGFRQGLGTLTSGDYASATDNLSIEVMECVLEAMLDNAMVVPPNIREFALRACRPFLYHSRDEWVEDLLMQTGSTVGEPRKGQMMGSYLSFPLLCLQNYLAFRWSTRRARVKIPVIINGDDILFQSSRDVSDEWMGVVGSLGLVVERTKTSVADDYGSLNSTLLRWRRGELDVVPTLRFGMLKKSDYPNSLGIGFSSFLKGISDPQLRFRAGRVYFEAHLGSLKSTSFSLPSLGFRGALAHRMSRVFGLLDRSRMVFEPPAAPLAHSVCLPSDLITEVPNEFASEELVEISSCETASWKWSVGFSRADKVSSAIRYAIASTSWSDDRDTIALLVGSMSSTDTEFSFRYGERGRLAGGVSVVTRRTMKDSFFSEHKPRSTTRLFYRVVSECLFRTDEFNCPLPTYGEAMGG</sequence>
<name>A0ABX6FLN1_9VIRU</name>
<dbReference type="RefSeq" id="YP_010800257.1">
    <property type="nucleotide sequence ID" value="NC_076792.1"/>
</dbReference>
<evidence type="ECO:0000313" key="4">
    <source>
        <dbReference type="EMBL" id="QGY72592.1"/>
    </source>
</evidence>
<accession>A0ABX6FLN1</accession>
<evidence type="ECO:0000313" key="5">
    <source>
        <dbReference type="Proteomes" id="UP000830169"/>
    </source>
</evidence>
<reference evidence="4" key="1">
    <citation type="journal article" date="2020" name="Virus Evol.">
        <title>Analysis of the virome associated to grapevine downy mildew lesions reveals new mycovirus lineages.</title>
        <authorList>
            <person name="Chiapello M."/>
            <person name="Rodriguez-Romero J."/>
            <person name="Ayllon M.A."/>
            <person name="Turina M."/>
        </authorList>
    </citation>
    <scope>NUCLEOTIDE SEQUENCE</scope>
    <source>
        <strain evidence="4">DMG-B_52062</strain>
    </source>
</reference>
<organism evidence="4 5">
    <name type="scientific">Plasmopara viticola lesion associated ourmia-like virus 62</name>
    <dbReference type="NCBI Taxonomy" id="2686534"/>
    <lineage>
        <taxon>Viruses</taxon>
        <taxon>Riboviria</taxon>
        <taxon>Orthornavirae</taxon>
        <taxon>Lenarviricota</taxon>
        <taxon>Miaviricetes</taxon>
        <taxon>Ourlivirales</taxon>
        <taxon>Botourmiaviridae</taxon>
        <taxon>Scleroulivirus</taxon>
        <taxon>Scleroulivirus deltaplasmoparae</taxon>
    </lineage>
</organism>
<dbReference type="InterPro" id="IPR043502">
    <property type="entry name" value="DNA/RNA_pol_sf"/>
</dbReference>
<evidence type="ECO:0000256" key="1">
    <source>
        <dbReference type="ARBA" id="ARBA00022484"/>
    </source>
</evidence>
<dbReference type="Proteomes" id="UP000830169">
    <property type="component" value="Segment"/>
</dbReference>
<protein>
    <submittedName>
        <fullName evidence="4">RNA dependent RNA polymerase</fullName>
    </submittedName>
</protein>